<comment type="caution">
    <text evidence="9">The sequence shown here is derived from an EMBL/GenBank/DDBJ whole genome shotgun (WGS) entry which is preliminary data.</text>
</comment>
<sequence>MTLRLANENETGAGPARARRRWVWPALVVLAWLAFGVLGGSFPGKLSEVQTNDGASFLPAGAEATEVAHLQERFAGGKIQPALVVYSRDTGITGADRAAITRSAAEIGKLGGLAGPVGPPVDSEDGKAVQLVVPVSAVDGYATGKTVREMRDLVHATTPLGLSAAITGPGGFTADLSEVFGGIDGKLLVITALAVVAILVLVYRSPLLPIVVLAGAGLALIAASAVVHPLAEHGVVTLNGQTQGILFILVFGASTDYALLLVARYREELARRGDARTAISVALRTSAESIVASAGTVVLGLLCMLFSELTSNRGLGPVAAIGIAASLLVSLTFLPAVLALLGRAAFWPVGAAAGARHGLWARVGALVGRRYRWVWAATAIVLAALAAFAPTLKSEGVNQADVFLTRVEAVTGQEALAAHFPGGAGDPVVVVAREETAERVARAVGEVPGVDGGARVSLDPATGKPKVLDGLVAIDATLHDPADSTAAMSTVDTVREAVRAVPGAEAKVGGQTAIQQEIRAAAERDRGVIIPIVLLVIFGVLALLLRSLLAPLMLIATVVLSFAATLGVGALVFNHVLDFPGSDPSVPLYAFVFLVALGIDYNIFLMTRVREEAFTDGTRAGTLEALTVTGGVITSAGVVLAATFAALSVLPILFMAQIAFLVAFGVLLDTLLVRSLLVPALTVHIGRKVWWPGRLRHGAA</sequence>
<dbReference type="EMBL" id="JBHUKU010000014">
    <property type="protein sequence ID" value="MFD2461702.1"/>
    <property type="molecule type" value="Genomic_DNA"/>
</dbReference>
<evidence type="ECO:0000259" key="8">
    <source>
        <dbReference type="PROSITE" id="PS50156"/>
    </source>
</evidence>
<dbReference type="Pfam" id="PF03176">
    <property type="entry name" value="MMPL"/>
    <property type="match status" value="2"/>
</dbReference>
<organism evidence="9 10">
    <name type="scientific">Amycolatopsis samaneae</name>
    <dbReference type="NCBI Taxonomy" id="664691"/>
    <lineage>
        <taxon>Bacteria</taxon>
        <taxon>Bacillati</taxon>
        <taxon>Actinomycetota</taxon>
        <taxon>Actinomycetes</taxon>
        <taxon>Pseudonocardiales</taxon>
        <taxon>Pseudonocardiaceae</taxon>
        <taxon>Amycolatopsis</taxon>
    </lineage>
</organism>
<feature type="transmembrane region" description="Helical" evidence="7">
    <location>
        <begin position="286"/>
        <end position="307"/>
    </location>
</feature>
<dbReference type="SUPFAM" id="SSF82866">
    <property type="entry name" value="Multidrug efflux transporter AcrB transmembrane domain"/>
    <property type="match status" value="2"/>
</dbReference>
<proteinExistence type="inferred from homology"/>
<feature type="transmembrane region" description="Helical" evidence="7">
    <location>
        <begin position="210"/>
        <end position="231"/>
    </location>
</feature>
<feature type="transmembrane region" description="Helical" evidence="7">
    <location>
        <begin position="319"/>
        <end position="341"/>
    </location>
</feature>
<comment type="similarity">
    <text evidence="2">Belongs to the resistance-nodulation-cell division (RND) (TC 2.A.6) family. MmpL subfamily.</text>
</comment>
<dbReference type="PANTHER" id="PTHR33406">
    <property type="entry name" value="MEMBRANE PROTEIN MJ1562-RELATED"/>
    <property type="match status" value="1"/>
</dbReference>
<feature type="transmembrane region" description="Helical" evidence="7">
    <location>
        <begin position="528"/>
        <end position="545"/>
    </location>
</feature>
<keyword evidence="3" id="KW-1003">Cell membrane</keyword>
<protein>
    <submittedName>
        <fullName evidence="9">MMPL family transporter</fullName>
    </submittedName>
</protein>
<feature type="transmembrane region" description="Helical" evidence="7">
    <location>
        <begin position="243"/>
        <end position="265"/>
    </location>
</feature>
<feature type="transmembrane region" description="Helical" evidence="7">
    <location>
        <begin position="586"/>
        <end position="604"/>
    </location>
</feature>
<feature type="domain" description="SSD" evidence="8">
    <location>
        <begin position="245"/>
        <end position="340"/>
    </location>
</feature>
<reference evidence="10" key="1">
    <citation type="journal article" date="2019" name="Int. J. Syst. Evol. Microbiol.">
        <title>The Global Catalogue of Microorganisms (GCM) 10K type strain sequencing project: providing services to taxonomists for standard genome sequencing and annotation.</title>
        <authorList>
            <consortium name="The Broad Institute Genomics Platform"/>
            <consortium name="The Broad Institute Genome Sequencing Center for Infectious Disease"/>
            <person name="Wu L."/>
            <person name="Ma J."/>
        </authorList>
    </citation>
    <scope>NUCLEOTIDE SEQUENCE [LARGE SCALE GENOMIC DNA]</scope>
    <source>
        <strain evidence="10">CGMCC 4.7643</strain>
    </source>
</reference>
<gene>
    <name evidence="9" type="ORF">ACFSYJ_24055</name>
</gene>
<evidence type="ECO:0000256" key="5">
    <source>
        <dbReference type="ARBA" id="ARBA00022989"/>
    </source>
</evidence>
<name>A0ABW5GLQ5_9PSEU</name>
<keyword evidence="6 7" id="KW-0472">Membrane</keyword>
<comment type="subcellular location">
    <subcellularLocation>
        <location evidence="1">Cell membrane</location>
        <topology evidence="1">Multi-pass membrane protein</topology>
    </subcellularLocation>
</comment>
<feature type="transmembrane region" description="Helical" evidence="7">
    <location>
        <begin position="552"/>
        <end position="574"/>
    </location>
</feature>
<dbReference type="Proteomes" id="UP001597419">
    <property type="component" value="Unassembled WGS sequence"/>
</dbReference>
<feature type="transmembrane region" description="Helical" evidence="7">
    <location>
        <begin position="22"/>
        <end position="42"/>
    </location>
</feature>
<dbReference type="Gene3D" id="1.20.1640.10">
    <property type="entry name" value="Multidrug efflux transporter AcrB transmembrane domain"/>
    <property type="match status" value="2"/>
</dbReference>
<evidence type="ECO:0000256" key="2">
    <source>
        <dbReference type="ARBA" id="ARBA00010157"/>
    </source>
</evidence>
<feature type="transmembrane region" description="Helical" evidence="7">
    <location>
        <begin position="185"/>
        <end position="203"/>
    </location>
</feature>
<dbReference type="RefSeq" id="WP_345390420.1">
    <property type="nucleotide sequence ID" value="NZ_BAABHG010000004.1"/>
</dbReference>
<keyword evidence="5 7" id="KW-1133">Transmembrane helix</keyword>
<dbReference type="PROSITE" id="PS50156">
    <property type="entry name" value="SSD"/>
    <property type="match status" value="1"/>
</dbReference>
<evidence type="ECO:0000256" key="6">
    <source>
        <dbReference type="ARBA" id="ARBA00023136"/>
    </source>
</evidence>
<evidence type="ECO:0000256" key="3">
    <source>
        <dbReference type="ARBA" id="ARBA00022475"/>
    </source>
</evidence>
<feature type="transmembrane region" description="Helical" evidence="7">
    <location>
        <begin position="625"/>
        <end position="646"/>
    </location>
</feature>
<dbReference type="PANTHER" id="PTHR33406:SF6">
    <property type="entry name" value="MEMBRANE PROTEIN YDGH-RELATED"/>
    <property type="match status" value="1"/>
</dbReference>
<evidence type="ECO:0000256" key="7">
    <source>
        <dbReference type="SAM" id="Phobius"/>
    </source>
</evidence>
<evidence type="ECO:0000256" key="4">
    <source>
        <dbReference type="ARBA" id="ARBA00022692"/>
    </source>
</evidence>
<evidence type="ECO:0000313" key="10">
    <source>
        <dbReference type="Proteomes" id="UP001597419"/>
    </source>
</evidence>
<dbReference type="InterPro" id="IPR000731">
    <property type="entry name" value="SSD"/>
</dbReference>
<keyword evidence="4 7" id="KW-0812">Transmembrane</keyword>
<evidence type="ECO:0000313" key="9">
    <source>
        <dbReference type="EMBL" id="MFD2461702.1"/>
    </source>
</evidence>
<keyword evidence="10" id="KW-1185">Reference proteome</keyword>
<evidence type="ECO:0000256" key="1">
    <source>
        <dbReference type="ARBA" id="ARBA00004651"/>
    </source>
</evidence>
<accession>A0ABW5GLQ5</accession>
<feature type="transmembrane region" description="Helical" evidence="7">
    <location>
        <begin position="373"/>
        <end position="392"/>
    </location>
</feature>
<feature type="transmembrane region" description="Helical" evidence="7">
    <location>
        <begin position="652"/>
        <end position="672"/>
    </location>
</feature>
<dbReference type="InterPro" id="IPR050545">
    <property type="entry name" value="Mycobact_MmpL"/>
</dbReference>
<dbReference type="InterPro" id="IPR004869">
    <property type="entry name" value="MMPL_dom"/>
</dbReference>